<dbReference type="KEGG" id="cvn:111132065"/>
<keyword evidence="1" id="KW-0479">Metal-binding</keyword>
<evidence type="ECO:0000256" key="1">
    <source>
        <dbReference type="ARBA" id="ARBA00022723"/>
    </source>
</evidence>
<evidence type="ECO:0000259" key="2">
    <source>
        <dbReference type="PROSITE" id="PS51046"/>
    </source>
</evidence>
<feature type="domain" description="GON" evidence="2">
    <location>
        <begin position="61"/>
        <end position="255"/>
    </location>
</feature>
<name>A0A8B8E4C6_CRAVI</name>
<dbReference type="RefSeq" id="XP_022335422.1">
    <property type="nucleotide sequence ID" value="XM_022479714.1"/>
</dbReference>
<evidence type="ECO:0000313" key="3">
    <source>
        <dbReference type="Proteomes" id="UP000694844"/>
    </source>
</evidence>
<evidence type="ECO:0000313" key="4">
    <source>
        <dbReference type="RefSeq" id="XP_022335422.1"/>
    </source>
</evidence>
<dbReference type="Proteomes" id="UP000694844">
    <property type="component" value="Chromosome 5"/>
</dbReference>
<organism evidence="3 4">
    <name type="scientific">Crassostrea virginica</name>
    <name type="common">Eastern oyster</name>
    <dbReference type="NCBI Taxonomy" id="6565"/>
    <lineage>
        <taxon>Eukaryota</taxon>
        <taxon>Metazoa</taxon>
        <taxon>Spiralia</taxon>
        <taxon>Lophotrochozoa</taxon>
        <taxon>Mollusca</taxon>
        <taxon>Bivalvia</taxon>
        <taxon>Autobranchia</taxon>
        <taxon>Pteriomorphia</taxon>
        <taxon>Ostreida</taxon>
        <taxon>Ostreoidea</taxon>
        <taxon>Ostreidae</taxon>
        <taxon>Crassostrea</taxon>
    </lineage>
</organism>
<dbReference type="GO" id="GO:0004222">
    <property type="term" value="F:metalloendopeptidase activity"/>
    <property type="evidence" value="ECO:0007669"/>
    <property type="project" value="InterPro"/>
</dbReference>
<proteinExistence type="predicted"/>
<dbReference type="GO" id="GO:0008270">
    <property type="term" value="F:zinc ion binding"/>
    <property type="evidence" value="ECO:0007669"/>
    <property type="project" value="InterPro"/>
</dbReference>
<keyword evidence="3" id="KW-1185">Reference proteome</keyword>
<gene>
    <name evidence="4" type="primary">LOC111132065</name>
</gene>
<sequence length="271" mass="29692">MTTNPGVYNFIHLKTRLDLIEPGLTISRTTQSCKLFDVIYDSDENGNVDYWIVTNGSSRWVPKTCPEVASCSGITTDGEYWIYPTATNGRRTKIYCHNLDSVPVHYVTLKNTNRFIGHSFTNLAVVEQCRSDFKAPLPSVDFVKIQINIEDMEIDGTDYTFASPSGSYLKYGHITDCNGAADRNPCPRFGNATIDTGGTGLIFDPTSIFGQTDGSFAAVKDFSRSSDGARIFFRCAGWCGKCGPTSGPLQLKSTNEFISAASGMAVVCSLW</sequence>
<dbReference type="OrthoDB" id="6113960at2759"/>
<accession>A0A8B8E4C6</accession>
<dbReference type="Pfam" id="PF08685">
    <property type="entry name" value="GON"/>
    <property type="match status" value="1"/>
</dbReference>
<protein>
    <submittedName>
        <fullName evidence="4">A disintegrin and metalloproteinase with thrombospondin motifs 9-like</fullName>
    </submittedName>
</protein>
<dbReference type="GeneID" id="111132065"/>
<dbReference type="AlphaFoldDB" id="A0A8B8E4C6"/>
<reference evidence="4" key="1">
    <citation type="submission" date="2025-08" db="UniProtKB">
        <authorList>
            <consortium name="RefSeq"/>
        </authorList>
    </citation>
    <scope>IDENTIFICATION</scope>
    <source>
        <tissue evidence="4">Whole sample</tissue>
    </source>
</reference>
<dbReference type="InterPro" id="IPR012314">
    <property type="entry name" value="Pept_M12B_GON-ADAMTSs"/>
</dbReference>
<dbReference type="PROSITE" id="PS51046">
    <property type="entry name" value="GON"/>
    <property type="match status" value="1"/>
</dbReference>